<evidence type="ECO:0000313" key="4">
    <source>
        <dbReference type="Proteomes" id="UP000039324"/>
    </source>
</evidence>
<evidence type="ECO:0000313" key="3">
    <source>
        <dbReference type="EMBL" id="SPQ94591.1"/>
    </source>
</evidence>
<accession>A0A0G4IMV7</accession>
<evidence type="ECO:0000313" key="2">
    <source>
        <dbReference type="EMBL" id="CEO96532.1"/>
    </source>
</evidence>
<keyword evidence="3" id="KW-0496">Mitochondrion</keyword>
<protein>
    <submittedName>
        <fullName evidence="2">Uncharacterized protein</fullName>
    </submittedName>
</protein>
<dbReference type="AlphaFoldDB" id="A0A0G4IMV7"/>
<name>A0A0G4IMV7_PLABS</name>
<organism evidence="2 4">
    <name type="scientific">Plasmodiophora brassicae</name>
    <name type="common">Clubroot disease agent</name>
    <dbReference type="NCBI Taxonomy" id="37360"/>
    <lineage>
        <taxon>Eukaryota</taxon>
        <taxon>Sar</taxon>
        <taxon>Rhizaria</taxon>
        <taxon>Endomyxa</taxon>
        <taxon>Phytomyxea</taxon>
        <taxon>Plasmodiophorida</taxon>
        <taxon>Plasmodiophoridae</taxon>
        <taxon>Plasmodiophora</taxon>
    </lineage>
</organism>
<reference evidence="2 4" key="1">
    <citation type="submission" date="2015-02" db="EMBL/GenBank/DDBJ databases">
        <authorList>
            <person name="Chooi Y.-H."/>
        </authorList>
    </citation>
    <scope>NUCLEOTIDE SEQUENCE [LARGE SCALE GENOMIC DNA]</scope>
    <source>
        <strain evidence="2">E3</strain>
    </source>
</reference>
<dbReference type="PANTHER" id="PTHR37736">
    <property type="entry name" value="GLYCINE-RICH PROTEIN"/>
    <property type="match status" value="1"/>
</dbReference>
<evidence type="ECO:0000313" key="5">
    <source>
        <dbReference type="Proteomes" id="UP000290189"/>
    </source>
</evidence>
<proteinExistence type="predicted"/>
<gene>
    <name evidence="2" type="ORF">PBRA_005141</name>
    <name evidence="3" type="ORF">PLBR_LOCUS1806</name>
</gene>
<sequence length="263" mass="28713">MTMQAPRALWMSGTPADNDPLVLATGKRIRAWRKKLDKVEKLEQVAESGKALNDEQKRILASKEAVATTLSELEKLRKSQIEIVLEGIQPKDAEPDERACSDRESANGDTRSDFATQTPAKEVESMASQSVDMGPPLDAATDDACFHDVIALIHAARLVGPANPSSKFHIDSLLINKPLYNMGDVSAMRFLACLVDGSAQNPETTVHSVQESLCHALRYARRSGEEFMPGCSYSRVHALVTSLLTSPAPAINFIVDNFVPESH</sequence>
<feature type="region of interest" description="Disordered" evidence="1">
    <location>
        <begin position="89"/>
        <end position="127"/>
    </location>
</feature>
<feature type="compositionally biased region" description="Basic and acidic residues" evidence="1">
    <location>
        <begin position="89"/>
        <end position="112"/>
    </location>
</feature>
<reference evidence="3 5" key="2">
    <citation type="submission" date="2018-03" db="EMBL/GenBank/DDBJ databases">
        <authorList>
            <person name="Fogelqvist J."/>
        </authorList>
    </citation>
    <scope>NUCLEOTIDE SEQUENCE [LARGE SCALE GENOMIC DNA]</scope>
</reference>
<dbReference type="EMBL" id="OVEO01000003">
    <property type="protein sequence ID" value="SPQ94591.1"/>
    <property type="molecule type" value="Genomic_DNA"/>
</dbReference>
<keyword evidence="4" id="KW-1185">Reference proteome</keyword>
<evidence type="ECO:0000256" key="1">
    <source>
        <dbReference type="SAM" id="MobiDB-lite"/>
    </source>
</evidence>
<dbReference type="EMBL" id="CDSF01000068">
    <property type="protein sequence ID" value="CEO96532.1"/>
    <property type="molecule type" value="Genomic_DNA"/>
</dbReference>
<geneLocation type="mitochondrion" evidence="3"/>
<dbReference type="Proteomes" id="UP000039324">
    <property type="component" value="Unassembled WGS sequence"/>
</dbReference>
<dbReference type="OrthoDB" id="69150at2759"/>
<dbReference type="PANTHER" id="PTHR37736:SF1">
    <property type="entry name" value="GLYCINE-RICH PROTEIN"/>
    <property type="match status" value="1"/>
</dbReference>
<dbReference type="Proteomes" id="UP000290189">
    <property type="component" value="Unassembled WGS sequence"/>
</dbReference>